<dbReference type="Gene3D" id="3.40.366.10">
    <property type="entry name" value="Malonyl-Coenzyme A Acyl Carrier Protein, domain 2"/>
    <property type="match status" value="1"/>
</dbReference>
<evidence type="ECO:0000256" key="8">
    <source>
        <dbReference type="SAM" id="MobiDB-lite"/>
    </source>
</evidence>
<dbReference type="Pfam" id="PF08990">
    <property type="entry name" value="Docking"/>
    <property type="match status" value="1"/>
</dbReference>
<dbReference type="InterPro" id="IPR014043">
    <property type="entry name" value="Acyl_transferase_dom"/>
</dbReference>
<comment type="caution">
    <text evidence="10">The sequence shown here is derived from an EMBL/GenBank/DDBJ whole genome shotgun (WGS) entry which is preliminary data.</text>
</comment>
<dbReference type="SUPFAM" id="SSF53901">
    <property type="entry name" value="Thiolase-like"/>
    <property type="match status" value="1"/>
</dbReference>
<dbReference type="Proteomes" id="UP000297948">
    <property type="component" value="Unassembled WGS sequence"/>
</dbReference>
<keyword evidence="4 10" id="KW-0808">Transferase</keyword>
<dbReference type="SUPFAM" id="SSF52151">
    <property type="entry name" value="FabD/lysophospholipase-like"/>
    <property type="match status" value="1"/>
</dbReference>
<dbReference type="InterPro" id="IPR014030">
    <property type="entry name" value="Ketoacyl_synth_N"/>
</dbReference>
<dbReference type="GO" id="GO:0031177">
    <property type="term" value="F:phosphopantetheine binding"/>
    <property type="evidence" value="ECO:0007669"/>
    <property type="project" value="UniProtKB-ARBA"/>
</dbReference>
<dbReference type="RefSeq" id="WP_135342274.1">
    <property type="nucleotide sequence ID" value="NZ_SRID01000509.1"/>
</dbReference>
<dbReference type="OrthoDB" id="9778690at2"/>
<organism evidence="10 11">
    <name type="scientific">Streptomyces palmae</name>
    <dbReference type="NCBI Taxonomy" id="1701085"/>
    <lineage>
        <taxon>Bacteria</taxon>
        <taxon>Bacillati</taxon>
        <taxon>Actinomycetota</taxon>
        <taxon>Actinomycetes</taxon>
        <taxon>Kitasatosporales</taxon>
        <taxon>Streptomycetaceae</taxon>
        <taxon>Streptomyces</taxon>
    </lineage>
</organism>
<dbReference type="PANTHER" id="PTHR43775">
    <property type="entry name" value="FATTY ACID SYNTHASE"/>
    <property type="match status" value="1"/>
</dbReference>
<dbReference type="EMBL" id="SRID01000509">
    <property type="protein sequence ID" value="TGA87272.1"/>
    <property type="molecule type" value="Genomic_DNA"/>
</dbReference>
<feature type="domain" description="Ketosynthase family 3 (KS3)" evidence="9">
    <location>
        <begin position="33"/>
        <end position="457"/>
    </location>
</feature>
<dbReference type="InterPro" id="IPR016036">
    <property type="entry name" value="Malonyl_transacylase_ACP-bd"/>
</dbReference>
<dbReference type="InterPro" id="IPR016039">
    <property type="entry name" value="Thiolase-like"/>
</dbReference>
<reference evidence="10 11" key="1">
    <citation type="submission" date="2019-03" db="EMBL/GenBank/DDBJ databases">
        <authorList>
            <person name="Gonzalez-Pimentel J.L."/>
        </authorList>
    </citation>
    <scope>NUCLEOTIDE SEQUENCE [LARGE SCALE GENOMIC DNA]</scope>
    <source>
        <strain evidence="10 11">JCM 31289</strain>
    </source>
</reference>
<keyword evidence="2" id="KW-0596">Phosphopantetheine</keyword>
<dbReference type="InterPro" id="IPR018201">
    <property type="entry name" value="Ketoacyl_synth_AS"/>
</dbReference>
<dbReference type="InterPro" id="IPR050091">
    <property type="entry name" value="PKS_NRPS_Biosynth_Enz"/>
</dbReference>
<dbReference type="Pfam" id="PF16197">
    <property type="entry name" value="KAsynt_C_assoc"/>
    <property type="match status" value="1"/>
</dbReference>
<feature type="non-terminal residue" evidence="10">
    <location>
        <position position="860"/>
    </location>
</feature>
<protein>
    <submittedName>
        <fullName evidence="10">Acyltransferase domain-containing protein</fullName>
    </submittedName>
</protein>
<dbReference type="AlphaFoldDB" id="A0A4Z0FVX4"/>
<dbReference type="PROSITE" id="PS52004">
    <property type="entry name" value="KS3_2"/>
    <property type="match status" value="1"/>
</dbReference>
<keyword evidence="11" id="KW-1185">Reference proteome</keyword>
<evidence type="ECO:0000256" key="4">
    <source>
        <dbReference type="ARBA" id="ARBA00022679"/>
    </source>
</evidence>
<comment type="cofactor">
    <cofactor evidence="1">
        <name>pantetheine 4'-phosphate</name>
        <dbReference type="ChEBI" id="CHEBI:47942"/>
    </cofactor>
</comment>
<dbReference type="Gene3D" id="3.40.47.10">
    <property type="match status" value="1"/>
</dbReference>
<keyword evidence="3" id="KW-0597">Phosphoprotein</keyword>
<dbReference type="PANTHER" id="PTHR43775:SF51">
    <property type="entry name" value="INACTIVE PHENOLPHTHIOCEROL SYNTHESIS POLYKETIDE SYNTHASE TYPE I PKS1-RELATED"/>
    <property type="match status" value="1"/>
</dbReference>
<dbReference type="GO" id="GO:0004312">
    <property type="term" value="F:fatty acid synthase activity"/>
    <property type="evidence" value="ECO:0007669"/>
    <property type="project" value="TreeGrafter"/>
</dbReference>
<name>A0A4Z0FVX4_9ACTN</name>
<dbReference type="InterPro" id="IPR020841">
    <property type="entry name" value="PKS_Beta-ketoAc_synthase_dom"/>
</dbReference>
<accession>A0A4Z0FVX4</accession>
<evidence type="ECO:0000256" key="2">
    <source>
        <dbReference type="ARBA" id="ARBA00022450"/>
    </source>
</evidence>
<dbReference type="Gene3D" id="3.30.70.3290">
    <property type="match status" value="1"/>
</dbReference>
<dbReference type="InterPro" id="IPR015083">
    <property type="entry name" value="NorB/c/GfsB-D-like_docking"/>
</dbReference>
<proteinExistence type="predicted"/>
<sequence length="860" mass="91434">MANEDKLVDYLRRVATDLHDTRRRLREVEERHQEPIAIVGMACRFPGGVDSPEALWELVASGRDAVGPFPSDRGWDLEGLYHPDPDHPGTSYTRDGAFLDCADRFDAEFFEVSPREALATSPQQRLLLEVAWELFERSGIDASSVRGSQSGVYVGTATVGSAGRGGRPRREAEGYAGGAPSMLSGRVAYTFGLEGPAVTVETACSSSLVAMHLATQALRQGECGLALAGGVTVMASPEVFTGFSRQRGLAPDGRCKPFAAAADGTGWGEGVGLVLLERLSDARRNGHRVLAVVRGSAVNQDGASNGMTAPNGPSQQRVIRQALVNGRLSAAEVDAVEAHGTGTRLGDPIEADALLATYGRDRPADRPLLLGSIKSNIGHTQGAAGVAGVIKMVMAIRHAVFPATLHIDEPTPHVDWSSGAVRLVAERLDWPEADRPRRAAVSSFGISGTNAHVILEQAPEPLQEASEESPSDGRPRREAEAPAGGVGGVVPWVLSARSAEALSRQAQRLAGYLEDNPHADPVDVGWSLLTTRSAMSHRAVVIGRDPAELTTGLRHLATGDPHPAIVQGAVGAGAGPGPVMVFPGQGSQWQGMGRDLLAANATFADVIDQCRQALAPHTDWNLTDVLDGSDTTTDLTQTHVVQPTLWAIMVALASVWKAHGITPTAVIGHSQGEIAAATIAGALSLTDAARLITHRATTLTALTGTGTMATLNTTEEHTDHLITSLRPHTGNITIAAANSPTTTVVAGPVQEIAVLLTEAGKQGIRTHRLDVNYPSHHPQIDELHTRLTRTQSPVTPQPTDCAFYSTVTTQRQDPTQLTTDYWYDNLRQPVRFHQTVNALLNDGYRHFIEVSPHPILTPAL</sequence>
<dbReference type="Pfam" id="PF00109">
    <property type="entry name" value="ketoacyl-synt"/>
    <property type="match status" value="1"/>
</dbReference>
<dbReference type="FunFam" id="3.40.47.10:FF:000019">
    <property type="entry name" value="Polyketide synthase type I"/>
    <property type="match status" value="1"/>
</dbReference>
<dbReference type="SUPFAM" id="SSF55048">
    <property type="entry name" value="Probable ACP-binding domain of malonyl-CoA ACP transacylase"/>
    <property type="match status" value="1"/>
</dbReference>
<keyword evidence="6" id="KW-0511">Multifunctional enzyme</keyword>
<keyword evidence="5" id="KW-0045">Antibiotic biosynthesis</keyword>
<feature type="compositionally biased region" description="Basic and acidic residues" evidence="8">
    <location>
        <begin position="471"/>
        <end position="480"/>
    </location>
</feature>
<dbReference type="InterPro" id="IPR014031">
    <property type="entry name" value="Ketoacyl_synth_C"/>
</dbReference>
<dbReference type="GO" id="GO:0033068">
    <property type="term" value="P:macrolide biosynthetic process"/>
    <property type="evidence" value="ECO:0007669"/>
    <property type="project" value="UniProtKB-ARBA"/>
</dbReference>
<dbReference type="GO" id="GO:0006633">
    <property type="term" value="P:fatty acid biosynthetic process"/>
    <property type="evidence" value="ECO:0007669"/>
    <property type="project" value="InterPro"/>
</dbReference>
<evidence type="ECO:0000256" key="1">
    <source>
        <dbReference type="ARBA" id="ARBA00001957"/>
    </source>
</evidence>
<dbReference type="SUPFAM" id="SSF101173">
    <property type="entry name" value="Docking domain B of the erythromycin polyketide synthase (DEBS)"/>
    <property type="match status" value="1"/>
</dbReference>
<dbReference type="InterPro" id="IPR016035">
    <property type="entry name" value="Acyl_Trfase/lysoPLipase"/>
</dbReference>
<keyword evidence="7 10" id="KW-0012">Acyltransferase</keyword>
<gene>
    <name evidence="10" type="ORF">E4099_30090</name>
</gene>
<dbReference type="GO" id="GO:0004315">
    <property type="term" value="F:3-oxoacyl-[acyl-carrier-protein] synthase activity"/>
    <property type="evidence" value="ECO:0007669"/>
    <property type="project" value="InterPro"/>
</dbReference>
<dbReference type="SMART" id="SM00827">
    <property type="entry name" value="PKS_AT"/>
    <property type="match status" value="1"/>
</dbReference>
<dbReference type="InterPro" id="IPR001227">
    <property type="entry name" value="Ac_transferase_dom_sf"/>
</dbReference>
<evidence type="ECO:0000313" key="10">
    <source>
        <dbReference type="EMBL" id="TGA87272.1"/>
    </source>
</evidence>
<evidence type="ECO:0000256" key="3">
    <source>
        <dbReference type="ARBA" id="ARBA00022553"/>
    </source>
</evidence>
<dbReference type="Pfam" id="PF02801">
    <property type="entry name" value="Ketoacyl-synt_C"/>
    <property type="match status" value="1"/>
</dbReference>
<feature type="region of interest" description="Disordered" evidence="8">
    <location>
        <begin position="457"/>
        <end position="484"/>
    </location>
</feature>
<dbReference type="InterPro" id="IPR036299">
    <property type="entry name" value="Polyketide_synth_docking_sf"/>
</dbReference>
<dbReference type="Pfam" id="PF00698">
    <property type="entry name" value="Acyl_transf_1"/>
    <property type="match status" value="1"/>
</dbReference>
<dbReference type="InterPro" id="IPR032821">
    <property type="entry name" value="PKS_assoc"/>
</dbReference>
<evidence type="ECO:0000256" key="6">
    <source>
        <dbReference type="ARBA" id="ARBA00023268"/>
    </source>
</evidence>
<evidence type="ECO:0000259" key="9">
    <source>
        <dbReference type="PROSITE" id="PS52004"/>
    </source>
</evidence>
<dbReference type="PROSITE" id="PS00606">
    <property type="entry name" value="KS3_1"/>
    <property type="match status" value="1"/>
</dbReference>
<dbReference type="SMART" id="SM00825">
    <property type="entry name" value="PKS_KS"/>
    <property type="match status" value="1"/>
</dbReference>
<evidence type="ECO:0000313" key="11">
    <source>
        <dbReference type="Proteomes" id="UP000297948"/>
    </source>
</evidence>
<evidence type="ECO:0000256" key="7">
    <source>
        <dbReference type="ARBA" id="ARBA00023315"/>
    </source>
</evidence>
<evidence type="ECO:0000256" key="5">
    <source>
        <dbReference type="ARBA" id="ARBA00023194"/>
    </source>
</evidence>
<dbReference type="CDD" id="cd00833">
    <property type="entry name" value="PKS"/>
    <property type="match status" value="1"/>
</dbReference>